<evidence type="ECO:0000313" key="9">
    <source>
        <dbReference type="Proteomes" id="UP001524460"/>
    </source>
</evidence>
<dbReference type="Pfam" id="PF01546">
    <property type="entry name" value="Peptidase_M20"/>
    <property type="match status" value="1"/>
</dbReference>
<evidence type="ECO:0000256" key="6">
    <source>
        <dbReference type="ARBA" id="ARBA00023211"/>
    </source>
</evidence>
<gene>
    <name evidence="8" type="ORF">NHN17_23080</name>
</gene>
<comment type="similarity">
    <text evidence="2">Belongs to the peptidase M20 family.</text>
</comment>
<keyword evidence="5" id="KW-0378">Hydrolase</keyword>
<evidence type="ECO:0000256" key="1">
    <source>
        <dbReference type="ARBA" id="ARBA00001936"/>
    </source>
</evidence>
<dbReference type="PIRSF" id="PIRSF001235">
    <property type="entry name" value="Amidase_carbamoylase"/>
    <property type="match status" value="1"/>
</dbReference>
<dbReference type="SUPFAM" id="SSF55031">
    <property type="entry name" value="Bacterial exopeptidase dimerisation domain"/>
    <property type="match status" value="1"/>
</dbReference>
<sequence length="436" mass="46431">MTDMSFHVLAEKVLAQTEYLATLSESSTELTRCYLTEQHQQANQAVHDWMQNAGMQTWTDEVGNAWGRLPAFGDEARCDSSLTPRVIIGSHIDTVRNAGKYDGMLGVLAGIAVAVKLNTRTLPFHLDVVAFGDEEGTRFGQTLIGSSAAAGEWDPNWLKLVDDREISLEKAMREFGLVPEMAKQASCAADPVKAYLELHIEQGPVLEAKGLPVGAVTGIAGAKRYQFEVTGMAGHAGTVPMGQRQDALAGAAEMVLAIESIVNNLTQVVATVGQFSVTPGAVNVIAGKAGFSLDIRSLDEAALAKAERAIFQQVDAIAARRGLLACHKEIHRASSVNCSAVLTEVIASACEKVTKQSPLSLPSGAGHDAMAMARCCPVGMVFVRCDKGISHHPDEAVELNDVAAGIEVLFESVCSLVGLDESTSINTQREELMGEL</sequence>
<proteinExistence type="inferred from homology"/>
<dbReference type="PANTHER" id="PTHR32494">
    <property type="entry name" value="ALLANTOATE DEIMINASE-RELATED"/>
    <property type="match status" value="1"/>
</dbReference>
<dbReference type="Gene3D" id="3.30.70.360">
    <property type="match status" value="1"/>
</dbReference>
<dbReference type="InterPro" id="IPR011650">
    <property type="entry name" value="Peptidase_M20_dimer"/>
</dbReference>
<comment type="subunit">
    <text evidence="3">Homodimer.</text>
</comment>
<dbReference type="NCBIfam" id="TIGR01879">
    <property type="entry name" value="hydantase"/>
    <property type="match status" value="1"/>
</dbReference>
<protein>
    <submittedName>
        <fullName evidence="8">Allantoate amidohydrolase</fullName>
    </submittedName>
</protein>
<name>A0ABT1N8R6_9GAMM</name>
<keyword evidence="6" id="KW-0464">Manganese</keyword>
<evidence type="ECO:0000313" key="8">
    <source>
        <dbReference type="EMBL" id="MCQ1060932.1"/>
    </source>
</evidence>
<keyword evidence="9" id="KW-1185">Reference proteome</keyword>
<reference evidence="8 9" key="1">
    <citation type="submission" date="2022-07" db="EMBL/GenBank/DDBJ databases">
        <title>Photobacterium pectinilyticum sp. nov., a marine bacterium isolated from surface seawater of Qingdao offshore.</title>
        <authorList>
            <person name="Wang X."/>
        </authorList>
    </citation>
    <scope>NUCLEOTIDE SEQUENCE [LARGE SCALE GENOMIC DNA]</scope>
    <source>
        <strain evidence="8 9">ZSDE20</strain>
    </source>
</reference>
<dbReference type="RefSeq" id="WP_255045030.1">
    <property type="nucleotide sequence ID" value="NZ_JANEYT010000098.1"/>
</dbReference>
<dbReference type="InterPro" id="IPR002933">
    <property type="entry name" value="Peptidase_M20"/>
</dbReference>
<accession>A0ABT1N8R6</accession>
<comment type="caution">
    <text evidence="8">The sequence shown here is derived from an EMBL/GenBank/DDBJ whole genome shotgun (WGS) entry which is preliminary data.</text>
</comment>
<dbReference type="Pfam" id="PF07687">
    <property type="entry name" value="M20_dimer"/>
    <property type="match status" value="1"/>
</dbReference>
<evidence type="ECO:0000256" key="4">
    <source>
        <dbReference type="ARBA" id="ARBA00022723"/>
    </source>
</evidence>
<organism evidence="8 9">
    <name type="scientific">Photobacterium pectinilyticum</name>
    <dbReference type="NCBI Taxonomy" id="2906793"/>
    <lineage>
        <taxon>Bacteria</taxon>
        <taxon>Pseudomonadati</taxon>
        <taxon>Pseudomonadota</taxon>
        <taxon>Gammaproteobacteria</taxon>
        <taxon>Vibrionales</taxon>
        <taxon>Vibrionaceae</taxon>
        <taxon>Photobacterium</taxon>
    </lineage>
</organism>
<evidence type="ECO:0000256" key="5">
    <source>
        <dbReference type="ARBA" id="ARBA00022801"/>
    </source>
</evidence>
<evidence type="ECO:0000256" key="3">
    <source>
        <dbReference type="ARBA" id="ARBA00011738"/>
    </source>
</evidence>
<dbReference type="Gene3D" id="3.40.630.10">
    <property type="entry name" value="Zn peptidases"/>
    <property type="match status" value="1"/>
</dbReference>
<evidence type="ECO:0000256" key="2">
    <source>
        <dbReference type="ARBA" id="ARBA00006153"/>
    </source>
</evidence>
<dbReference type="EMBL" id="JANEYT010000098">
    <property type="protein sequence ID" value="MCQ1060932.1"/>
    <property type="molecule type" value="Genomic_DNA"/>
</dbReference>
<evidence type="ECO:0000259" key="7">
    <source>
        <dbReference type="Pfam" id="PF07687"/>
    </source>
</evidence>
<dbReference type="InterPro" id="IPR010158">
    <property type="entry name" value="Amidase_Cbmase"/>
</dbReference>
<keyword evidence="4" id="KW-0479">Metal-binding</keyword>
<dbReference type="Proteomes" id="UP001524460">
    <property type="component" value="Unassembled WGS sequence"/>
</dbReference>
<dbReference type="NCBIfam" id="NF006775">
    <property type="entry name" value="PRK09290.2-5"/>
    <property type="match status" value="1"/>
</dbReference>
<dbReference type="PANTHER" id="PTHR32494:SF19">
    <property type="entry name" value="ALLANTOATE DEIMINASE-RELATED"/>
    <property type="match status" value="1"/>
</dbReference>
<dbReference type="InterPro" id="IPR036264">
    <property type="entry name" value="Bact_exopeptidase_dim_dom"/>
</dbReference>
<dbReference type="CDD" id="cd03884">
    <property type="entry name" value="M20_bAS"/>
    <property type="match status" value="1"/>
</dbReference>
<feature type="domain" description="Peptidase M20 dimerisation" evidence="7">
    <location>
        <begin position="218"/>
        <end position="319"/>
    </location>
</feature>
<comment type="cofactor">
    <cofactor evidence="1">
        <name>Mn(2+)</name>
        <dbReference type="ChEBI" id="CHEBI:29035"/>
    </cofactor>
</comment>
<dbReference type="SUPFAM" id="SSF53187">
    <property type="entry name" value="Zn-dependent exopeptidases"/>
    <property type="match status" value="1"/>
</dbReference>